<dbReference type="Proteomes" id="UP000244090">
    <property type="component" value="Unassembled WGS sequence"/>
</dbReference>
<feature type="compositionally biased region" description="Polar residues" evidence="1">
    <location>
        <begin position="72"/>
        <end position="83"/>
    </location>
</feature>
<evidence type="ECO:0000256" key="1">
    <source>
        <dbReference type="SAM" id="MobiDB-lite"/>
    </source>
</evidence>
<reference evidence="3 4" key="1">
    <citation type="submission" date="2018-04" db="EMBL/GenBank/DDBJ databases">
        <title>Genomic Encyclopedia of Archaeal and Bacterial Type Strains, Phase II (KMG-II): from individual species to whole genera.</title>
        <authorList>
            <person name="Goeker M."/>
        </authorList>
    </citation>
    <scope>NUCLEOTIDE SEQUENCE [LARGE SCALE GENOMIC DNA]</scope>
    <source>
        <strain evidence="3 4">DSM 25731</strain>
    </source>
</reference>
<organism evidence="3 4">
    <name type="scientific">Kordia periserrulae</name>
    <dbReference type="NCBI Taxonomy" id="701523"/>
    <lineage>
        <taxon>Bacteria</taxon>
        <taxon>Pseudomonadati</taxon>
        <taxon>Bacteroidota</taxon>
        <taxon>Flavobacteriia</taxon>
        <taxon>Flavobacteriales</taxon>
        <taxon>Flavobacteriaceae</taxon>
        <taxon>Kordia</taxon>
    </lineage>
</organism>
<protein>
    <submittedName>
        <fullName evidence="3">Uncharacterized protein</fullName>
    </submittedName>
</protein>
<evidence type="ECO:0000313" key="4">
    <source>
        <dbReference type="Proteomes" id="UP000244090"/>
    </source>
</evidence>
<keyword evidence="2" id="KW-0472">Membrane</keyword>
<accession>A0A2T6C017</accession>
<dbReference type="EMBL" id="QBKT01000004">
    <property type="protein sequence ID" value="PTX61587.1"/>
    <property type="molecule type" value="Genomic_DNA"/>
</dbReference>
<proteinExistence type="predicted"/>
<gene>
    <name evidence="3" type="ORF">C8N46_104230</name>
</gene>
<feature type="region of interest" description="Disordered" evidence="1">
    <location>
        <begin position="64"/>
        <end position="83"/>
    </location>
</feature>
<evidence type="ECO:0000256" key="2">
    <source>
        <dbReference type="SAM" id="Phobius"/>
    </source>
</evidence>
<dbReference type="AlphaFoldDB" id="A0A2T6C017"/>
<name>A0A2T6C017_9FLAO</name>
<keyword evidence="2" id="KW-0812">Transmembrane</keyword>
<keyword evidence="2" id="KW-1133">Transmembrane helix</keyword>
<sequence>MYGFQFYTALNNTTNILDIVEIYWLLPIMCIIIPFVYLIRIKLVDKYVHGIDLKKIDAELEEYERREQEQQNTSKEAQTQEVH</sequence>
<comment type="caution">
    <text evidence="3">The sequence shown here is derived from an EMBL/GenBank/DDBJ whole genome shotgun (WGS) entry which is preliminary data.</text>
</comment>
<keyword evidence="4" id="KW-1185">Reference proteome</keyword>
<evidence type="ECO:0000313" key="3">
    <source>
        <dbReference type="EMBL" id="PTX61587.1"/>
    </source>
</evidence>
<feature type="transmembrane region" description="Helical" evidence="2">
    <location>
        <begin position="22"/>
        <end position="39"/>
    </location>
</feature>